<comment type="caution">
    <text evidence="1">The sequence shown here is derived from an EMBL/GenBank/DDBJ whole genome shotgun (WGS) entry which is preliminary data.</text>
</comment>
<accession>X6LLF6</accession>
<evidence type="ECO:0000313" key="2">
    <source>
        <dbReference type="Proteomes" id="UP000023152"/>
    </source>
</evidence>
<protein>
    <submittedName>
        <fullName evidence="1">Uncharacterized protein</fullName>
    </submittedName>
</protein>
<organism evidence="1 2">
    <name type="scientific">Reticulomyxa filosa</name>
    <dbReference type="NCBI Taxonomy" id="46433"/>
    <lineage>
        <taxon>Eukaryota</taxon>
        <taxon>Sar</taxon>
        <taxon>Rhizaria</taxon>
        <taxon>Retaria</taxon>
        <taxon>Foraminifera</taxon>
        <taxon>Monothalamids</taxon>
        <taxon>Reticulomyxidae</taxon>
        <taxon>Reticulomyxa</taxon>
    </lineage>
</organism>
<dbReference type="EMBL" id="ASPP01034919">
    <property type="protein sequence ID" value="ETO02778.1"/>
    <property type="molecule type" value="Genomic_DNA"/>
</dbReference>
<name>X6LLF6_RETFI</name>
<reference evidence="1 2" key="1">
    <citation type="journal article" date="2013" name="Curr. Biol.">
        <title>The Genome of the Foraminiferan Reticulomyxa filosa.</title>
        <authorList>
            <person name="Glockner G."/>
            <person name="Hulsmann N."/>
            <person name="Schleicher M."/>
            <person name="Noegel A.A."/>
            <person name="Eichinger L."/>
            <person name="Gallinger C."/>
            <person name="Pawlowski J."/>
            <person name="Sierra R."/>
            <person name="Euteneuer U."/>
            <person name="Pillet L."/>
            <person name="Moustafa A."/>
            <person name="Platzer M."/>
            <person name="Groth M."/>
            <person name="Szafranski K."/>
            <person name="Schliwa M."/>
        </authorList>
    </citation>
    <scope>NUCLEOTIDE SEQUENCE [LARGE SCALE GENOMIC DNA]</scope>
</reference>
<dbReference type="Proteomes" id="UP000023152">
    <property type="component" value="Unassembled WGS sequence"/>
</dbReference>
<gene>
    <name evidence="1" type="ORF">RFI_34633</name>
</gene>
<evidence type="ECO:0000313" key="1">
    <source>
        <dbReference type="EMBL" id="ETO02778.1"/>
    </source>
</evidence>
<proteinExistence type="predicted"/>
<keyword evidence="2" id="KW-1185">Reference proteome</keyword>
<sequence>MGIYVDRGYERTSDEGDLEAIALKDREYDCVLVFDCGKEEEWYPPKDPKRLDYDYLELLDQTDRDKRKARFPAHGADMVSKKALVKDFYTNERILILKVLGKLELLHKQIDSMRPEDYDNKAFYYIGILESHFFLFKKPHKKLRIRCC</sequence>
<dbReference type="AlphaFoldDB" id="X6LLF6"/>